<dbReference type="PRINTS" id="PR01988">
    <property type="entry name" value="EXPORTERBACE"/>
</dbReference>
<protein>
    <submittedName>
        <fullName evidence="9">MFS transporter</fullName>
    </submittedName>
</protein>
<dbReference type="Pfam" id="PF05977">
    <property type="entry name" value="MFS_3"/>
    <property type="match status" value="1"/>
</dbReference>
<dbReference type="InterPro" id="IPR010290">
    <property type="entry name" value="TM_effector"/>
</dbReference>
<evidence type="ECO:0000259" key="8">
    <source>
        <dbReference type="PROSITE" id="PS50850"/>
    </source>
</evidence>
<feature type="transmembrane region" description="Helical" evidence="7">
    <location>
        <begin position="46"/>
        <end position="66"/>
    </location>
</feature>
<feature type="transmembrane region" description="Helical" evidence="7">
    <location>
        <begin position="306"/>
        <end position="325"/>
    </location>
</feature>
<keyword evidence="6 7" id="KW-0472">Membrane</keyword>
<feature type="domain" description="Major facilitator superfamily (MFS) profile" evidence="8">
    <location>
        <begin position="1"/>
        <end position="397"/>
    </location>
</feature>
<keyword evidence="2" id="KW-0813">Transport</keyword>
<name>A0ABM7M8D1_9ACTN</name>
<dbReference type="PANTHER" id="PTHR23513:SF6">
    <property type="entry name" value="MAJOR FACILITATOR SUPERFAMILY ASSOCIATED DOMAIN-CONTAINING PROTEIN"/>
    <property type="match status" value="1"/>
</dbReference>
<feature type="transmembrane region" description="Helical" evidence="7">
    <location>
        <begin position="346"/>
        <end position="369"/>
    </location>
</feature>
<evidence type="ECO:0000313" key="9">
    <source>
        <dbReference type="EMBL" id="BCJ47913.1"/>
    </source>
</evidence>
<accession>A0ABM7M8D1</accession>
<keyword evidence="5 7" id="KW-1133">Transmembrane helix</keyword>
<dbReference type="InterPro" id="IPR036259">
    <property type="entry name" value="MFS_trans_sf"/>
</dbReference>
<evidence type="ECO:0000256" key="6">
    <source>
        <dbReference type="ARBA" id="ARBA00023136"/>
    </source>
</evidence>
<organism evidence="9 10">
    <name type="scientific">Actinoplanes ianthinogenes</name>
    <dbReference type="NCBI Taxonomy" id="122358"/>
    <lineage>
        <taxon>Bacteria</taxon>
        <taxon>Bacillati</taxon>
        <taxon>Actinomycetota</taxon>
        <taxon>Actinomycetes</taxon>
        <taxon>Micromonosporales</taxon>
        <taxon>Micromonosporaceae</taxon>
        <taxon>Actinoplanes</taxon>
    </lineage>
</organism>
<dbReference type="Proteomes" id="UP000676967">
    <property type="component" value="Chromosome"/>
</dbReference>
<sequence length="401" mass="41599">MALLQTSPDFRLLLGGRLISQLGDHLQFLALPLLVVALTGSSTQTGLVLGVQTIVYLLFGLVAGALADRWDRKTTMIWCEIGRGLLTASIPIAAWAGLLGMPQLFVVAIATGVLSTLFGAANSSALPNLVTSDELPGALGALGAMSTTLRVIGASVAGIVYALGRTIPFAVNAVSFLASAAALRAIRADFHQERSAASPRTLLADIGQGLSWLWHRPVIRTLALLDAGDSFRYGAGYLLIIMLAQHLHANAGQVGLVFTGAAAGALLGSLLAPKLARRFPLGRLSIAMLWAEALAFPFYAVAPAWWLLLVVAFAESVVTPIYTVALDSYRISVTPDALRGRVTGAIDTLTTGAAAVGTLASGALIALIGAPALTYALAGWLTILALAATLSPTVRRASSTD</sequence>
<dbReference type="Gene3D" id="1.20.1250.20">
    <property type="entry name" value="MFS general substrate transporter like domains"/>
    <property type="match status" value="1"/>
</dbReference>
<dbReference type="InterPro" id="IPR022324">
    <property type="entry name" value="Bacilysin_exporter_BacE_put"/>
</dbReference>
<feature type="transmembrane region" description="Helical" evidence="7">
    <location>
        <begin position="104"/>
        <end position="126"/>
    </location>
</feature>
<evidence type="ECO:0000256" key="2">
    <source>
        <dbReference type="ARBA" id="ARBA00022448"/>
    </source>
</evidence>
<dbReference type="PROSITE" id="PS50850">
    <property type="entry name" value="MFS"/>
    <property type="match status" value="1"/>
</dbReference>
<dbReference type="InterPro" id="IPR020846">
    <property type="entry name" value="MFS_dom"/>
</dbReference>
<evidence type="ECO:0000256" key="1">
    <source>
        <dbReference type="ARBA" id="ARBA00004651"/>
    </source>
</evidence>
<keyword evidence="4 7" id="KW-0812">Transmembrane</keyword>
<dbReference type="EMBL" id="AP023356">
    <property type="protein sequence ID" value="BCJ47913.1"/>
    <property type="molecule type" value="Genomic_DNA"/>
</dbReference>
<keyword evidence="10" id="KW-1185">Reference proteome</keyword>
<evidence type="ECO:0000313" key="10">
    <source>
        <dbReference type="Proteomes" id="UP000676967"/>
    </source>
</evidence>
<feature type="transmembrane region" description="Helical" evidence="7">
    <location>
        <begin position="254"/>
        <end position="272"/>
    </location>
</feature>
<evidence type="ECO:0000256" key="4">
    <source>
        <dbReference type="ARBA" id="ARBA00022692"/>
    </source>
</evidence>
<evidence type="ECO:0000256" key="3">
    <source>
        <dbReference type="ARBA" id="ARBA00022475"/>
    </source>
</evidence>
<dbReference type="CDD" id="cd06173">
    <property type="entry name" value="MFS_MefA_like"/>
    <property type="match status" value="1"/>
</dbReference>
<evidence type="ECO:0000256" key="5">
    <source>
        <dbReference type="ARBA" id="ARBA00022989"/>
    </source>
</evidence>
<dbReference type="RefSeq" id="WP_189330260.1">
    <property type="nucleotide sequence ID" value="NZ_AP023356.1"/>
</dbReference>
<dbReference type="PANTHER" id="PTHR23513">
    <property type="entry name" value="INTEGRAL MEMBRANE EFFLUX PROTEIN-RELATED"/>
    <property type="match status" value="1"/>
</dbReference>
<reference evidence="9 10" key="1">
    <citation type="submission" date="2020-08" db="EMBL/GenBank/DDBJ databases">
        <title>Whole genome shotgun sequence of Actinoplanes ianthinogenes NBRC 13996.</title>
        <authorList>
            <person name="Komaki H."/>
            <person name="Tamura T."/>
        </authorList>
    </citation>
    <scope>NUCLEOTIDE SEQUENCE [LARGE SCALE GENOMIC DNA]</scope>
    <source>
        <strain evidence="9 10">NBRC 13996</strain>
    </source>
</reference>
<feature type="transmembrane region" description="Helical" evidence="7">
    <location>
        <begin position="375"/>
        <end position="394"/>
    </location>
</feature>
<feature type="transmembrane region" description="Helical" evidence="7">
    <location>
        <begin position="138"/>
        <end position="163"/>
    </location>
</feature>
<evidence type="ECO:0000256" key="7">
    <source>
        <dbReference type="SAM" id="Phobius"/>
    </source>
</evidence>
<gene>
    <name evidence="9" type="ORF">Aiant_85700</name>
</gene>
<dbReference type="SUPFAM" id="SSF103473">
    <property type="entry name" value="MFS general substrate transporter"/>
    <property type="match status" value="1"/>
</dbReference>
<comment type="subcellular location">
    <subcellularLocation>
        <location evidence="1">Cell membrane</location>
        <topology evidence="1">Multi-pass membrane protein</topology>
    </subcellularLocation>
</comment>
<keyword evidence="3" id="KW-1003">Cell membrane</keyword>
<feature type="transmembrane region" description="Helical" evidence="7">
    <location>
        <begin position="284"/>
        <end position="300"/>
    </location>
</feature>
<proteinExistence type="predicted"/>
<feature type="transmembrane region" description="Helical" evidence="7">
    <location>
        <begin position="230"/>
        <end position="248"/>
    </location>
</feature>